<dbReference type="SUPFAM" id="SSF51445">
    <property type="entry name" value="(Trans)glycosidases"/>
    <property type="match status" value="1"/>
</dbReference>
<dbReference type="STRING" id="98765.A0A2R6S5B0"/>
<feature type="region of interest" description="Disordered" evidence="5">
    <location>
        <begin position="1"/>
        <end position="20"/>
    </location>
</feature>
<dbReference type="GO" id="GO:0009251">
    <property type="term" value="P:glucan catabolic process"/>
    <property type="evidence" value="ECO:0007669"/>
    <property type="project" value="TreeGrafter"/>
</dbReference>
<feature type="domain" description="Glycoside hydrolase family 5" evidence="6">
    <location>
        <begin position="88"/>
        <end position="380"/>
    </location>
</feature>
<keyword evidence="3 4" id="KW-0326">Glycosidase</keyword>
<evidence type="ECO:0000256" key="1">
    <source>
        <dbReference type="ARBA" id="ARBA00005641"/>
    </source>
</evidence>
<gene>
    <name evidence="7" type="ORF">PHLCEN_2v684</name>
</gene>
<protein>
    <recommendedName>
        <fullName evidence="6">Glycoside hydrolase family 5 domain-containing protein</fullName>
    </recommendedName>
</protein>
<comment type="similarity">
    <text evidence="1 4">Belongs to the glycosyl hydrolase 5 (cellulase A) family.</text>
</comment>
<reference evidence="7 8" key="1">
    <citation type="submission" date="2018-02" db="EMBL/GenBank/DDBJ databases">
        <title>Genome sequence of the basidiomycete white-rot fungus Phlebia centrifuga.</title>
        <authorList>
            <person name="Granchi Z."/>
            <person name="Peng M."/>
            <person name="de Vries R.P."/>
            <person name="Hilden K."/>
            <person name="Makela M.R."/>
            <person name="Grigoriev I."/>
            <person name="Riley R."/>
        </authorList>
    </citation>
    <scope>NUCLEOTIDE SEQUENCE [LARGE SCALE GENOMIC DNA]</scope>
    <source>
        <strain evidence="7 8">FBCC195</strain>
    </source>
</reference>
<dbReference type="Pfam" id="PF00150">
    <property type="entry name" value="Cellulase"/>
    <property type="match status" value="1"/>
</dbReference>
<dbReference type="PANTHER" id="PTHR31297:SF43">
    <property type="entry name" value="GLUCAN 1,3-BETA-GLUCOSIDASE 3"/>
    <property type="match status" value="1"/>
</dbReference>
<dbReference type="EMBL" id="MLYV02000042">
    <property type="protein sequence ID" value="PSS37477.1"/>
    <property type="molecule type" value="Genomic_DNA"/>
</dbReference>
<dbReference type="OrthoDB" id="1887033at2759"/>
<evidence type="ECO:0000313" key="7">
    <source>
        <dbReference type="EMBL" id="PSS37477.1"/>
    </source>
</evidence>
<keyword evidence="2 4" id="KW-0378">Hydrolase</keyword>
<comment type="caution">
    <text evidence="7">The sequence shown here is derived from an EMBL/GenBank/DDBJ whole genome shotgun (WGS) entry which is preliminary data.</text>
</comment>
<dbReference type="GO" id="GO:0046557">
    <property type="term" value="F:glucan endo-1,6-beta-glucosidase activity"/>
    <property type="evidence" value="ECO:0007669"/>
    <property type="project" value="TreeGrafter"/>
</dbReference>
<dbReference type="PANTHER" id="PTHR31297">
    <property type="entry name" value="GLUCAN ENDO-1,6-BETA-GLUCOSIDASE B"/>
    <property type="match status" value="1"/>
</dbReference>
<evidence type="ECO:0000256" key="2">
    <source>
        <dbReference type="ARBA" id="ARBA00022801"/>
    </source>
</evidence>
<dbReference type="InterPro" id="IPR050386">
    <property type="entry name" value="Glycosyl_hydrolase_5"/>
</dbReference>
<evidence type="ECO:0000259" key="6">
    <source>
        <dbReference type="Pfam" id="PF00150"/>
    </source>
</evidence>
<dbReference type="InterPro" id="IPR001547">
    <property type="entry name" value="Glyco_hydro_5"/>
</dbReference>
<dbReference type="InterPro" id="IPR017853">
    <property type="entry name" value="GH"/>
</dbReference>
<dbReference type="Proteomes" id="UP000186601">
    <property type="component" value="Unassembled WGS sequence"/>
</dbReference>
<keyword evidence="8" id="KW-1185">Reference proteome</keyword>
<sequence>MHKLSKLFHGQSNTKADNTQEPIGASVADFRSSAAVDLFKYRRQRGVNLGSWFVLERWITDAPFRSAHGPAQSDLDVARGSNAKEILEHHWDNWITEGDWTWIAERGINAVRIPIGYYHLCGADASVLQGTDFADLGHVFQGAWNRITNAIATAHRFGLAVLIDLHAAPGKQNPDAHAGATGPPQFFNKQNMTHTIHVLSVLLTQLNAFGASHNPPLPNVVGIELLNEPQHNGSLERWYLDAIRSLRQIDPSIPLYIGDSWRTDQYASFIETHQSAIPFTVLDHHLYRCFTQGDASTSVSQHIQNLTNPNDGTPQMLARVSQKIQAAGGGLVVGEWSGALNPGSLHGVGNEVEMRKAYISAQLALYEEHCAGYYFWTYKKEHAGDKGWSFKDAVGAGVFPSRVGLGRNLVRDDPQRQMRRDQLCDHALGQHSGYWSQYSGHYEHWRFSEGFVQGWDDNWMFFNSISTLPPTSPVPELGFKGPWMKRRIQEHIASKGNGNIWEYEHGFLQGLLAARKDLADMH</sequence>
<dbReference type="GO" id="GO:0005576">
    <property type="term" value="C:extracellular region"/>
    <property type="evidence" value="ECO:0007669"/>
    <property type="project" value="TreeGrafter"/>
</dbReference>
<organism evidence="7 8">
    <name type="scientific">Hermanssonia centrifuga</name>
    <dbReference type="NCBI Taxonomy" id="98765"/>
    <lineage>
        <taxon>Eukaryota</taxon>
        <taxon>Fungi</taxon>
        <taxon>Dikarya</taxon>
        <taxon>Basidiomycota</taxon>
        <taxon>Agaricomycotina</taxon>
        <taxon>Agaricomycetes</taxon>
        <taxon>Polyporales</taxon>
        <taxon>Meruliaceae</taxon>
        <taxon>Hermanssonia</taxon>
    </lineage>
</organism>
<accession>A0A2R6S5B0</accession>
<evidence type="ECO:0000313" key="8">
    <source>
        <dbReference type="Proteomes" id="UP000186601"/>
    </source>
</evidence>
<evidence type="ECO:0000256" key="5">
    <source>
        <dbReference type="SAM" id="MobiDB-lite"/>
    </source>
</evidence>
<feature type="compositionally biased region" description="Polar residues" evidence="5">
    <location>
        <begin position="10"/>
        <end position="20"/>
    </location>
</feature>
<name>A0A2R6S5B0_9APHY</name>
<evidence type="ECO:0000256" key="4">
    <source>
        <dbReference type="RuleBase" id="RU361153"/>
    </source>
</evidence>
<proteinExistence type="inferred from homology"/>
<dbReference type="GO" id="GO:0009986">
    <property type="term" value="C:cell surface"/>
    <property type="evidence" value="ECO:0007669"/>
    <property type="project" value="TreeGrafter"/>
</dbReference>
<evidence type="ECO:0000256" key="3">
    <source>
        <dbReference type="ARBA" id="ARBA00023295"/>
    </source>
</evidence>
<dbReference type="AlphaFoldDB" id="A0A2R6S5B0"/>
<dbReference type="Gene3D" id="3.20.20.80">
    <property type="entry name" value="Glycosidases"/>
    <property type="match status" value="1"/>
</dbReference>